<dbReference type="Proteomes" id="UP000008068">
    <property type="component" value="Unassembled WGS sequence"/>
</dbReference>
<proteinExistence type="inferred from homology"/>
<dbReference type="InterPro" id="IPR002213">
    <property type="entry name" value="UDP_glucos_trans"/>
</dbReference>
<feature type="chain" id="PRO_5003405057" description="glucuronosyltransferase" evidence="8">
    <location>
        <begin position="25"/>
        <end position="322"/>
    </location>
</feature>
<accession>G0NLD3</accession>
<keyword evidence="3" id="KW-0328">Glycosyltransferase</keyword>
<comment type="similarity">
    <text evidence="1">Belongs to the UDP-glycosyltransferase family.</text>
</comment>
<dbReference type="PANTHER" id="PTHR48043:SF9">
    <property type="entry name" value="UDP-GLUCURONOSYLTRANSFERASE"/>
    <property type="match status" value="1"/>
</dbReference>
<dbReference type="GO" id="GO:0015020">
    <property type="term" value="F:glucuronosyltransferase activity"/>
    <property type="evidence" value="ECO:0007669"/>
    <property type="project" value="UniProtKB-EC"/>
</dbReference>
<evidence type="ECO:0000256" key="5">
    <source>
        <dbReference type="ARBA" id="ARBA00022729"/>
    </source>
</evidence>
<reference evidence="10" key="1">
    <citation type="submission" date="2011-07" db="EMBL/GenBank/DDBJ databases">
        <authorList>
            <consortium name="Caenorhabditis brenneri Sequencing and Analysis Consortium"/>
            <person name="Wilson R.K."/>
        </authorList>
    </citation>
    <scope>NUCLEOTIDE SEQUENCE [LARGE SCALE GENOMIC DNA]</scope>
    <source>
        <strain evidence="10">PB2801</strain>
    </source>
</reference>
<evidence type="ECO:0000256" key="6">
    <source>
        <dbReference type="ARBA" id="ARBA00047475"/>
    </source>
</evidence>
<evidence type="ECO:0000313" key="9">
    <source>
        <dbReference type="EMBL" id="EGT33448.1"/>
    </source>
</evidence>
<organism evidence="10">
    <name type="scientific">Caenorhabditis brenneri</name>
    <name type="common">Nematode worm</name>
    <dbReference type="NCBI Taxonomy" id="135651"/>
    <lineage>
        <taxon>Eukaryota</taxon>
        <taxon>Metazoa</taxon>
        <taxon>Ecdysozoa</taxon>
        <taxon>Nematoda</taxon>
        <taxon>Chromadorea</taxon>
        <taxon>Rhabditida</taxon>
        <taxon>Rhabditina</taxon>
        <taxon>Rhabditomorpha</taxon>
        <taxon>Rhabditoidea</taxon>
        <taxon>Rhabditidae</taxon>
        <taxon>Peloderinae</taxon>
        <taxon>Caenorhabditis</taxon>
    </lineage>
</organism>
<keyword evidence="7" id="KW-0472">Membrane</keyword>
<evidence type="ECO:0000256" key="3">
    <source>
        <dbReference type="ARBA" id="ARBA00022676"/>
    </source>
</evidence>
<comment type="catalytic activity">
    <reaction evidence="6">
        <text>glucuronate acceptor + UDP-alpha-D-glucuronate = acceptor beta-D-glucuronoside + UDP + H(+)</text>
        <dbReference type="Rhea" id="RHEA:21032"/>
        <dbReference type="ChEBI" id="CHEBI:15378"/>
        <dbReference type="ChEBI" id="CHEBI:58052"/>
        <dbReference type="ChEBI" id="CHEBI:58223"/>
        <dbReference type="ChEBI" id="CHEBI:132367"/>
        <dbReference type="ChEBI" id="CHEBI:132368"/>
        <dbReference type="EC" id="2.4.1.17"/>
    </reaction>
</comment>
<feature type="signal peptide" evidence="8">
    <location>
        <begin position="1"/>
        <end position="24"/>
    </location>
</feature>
<dbReference type="OMA" id="WKELMAS"/>
<keyword evidence="10" id="KW-1185">Reference proteome</keyword>
<dbReference type="EC" id="2.4.1.17" evidence="2"/>
<dbReference type="InParanoid" id="G0NLD3"/>
<sequence>MISTRTVSFLFVSTVLCCLSSVSSLNILVHSPAYAASHTNFMARLADTLSEAGHDVMLSWYNEIMILTCENFMRNKKVIADLKTRHFDVAIAEPFTICGLGLFEELNIKKTILVSSCAHYDFMLPHIGEPEDFSSVPTLSSKVGEEMSMTEKWENYRLVAETKASLAKLFDAETRIYREEFGKEVPDWKELMASASLYFTNSNPFIDYPRASIQKTVPVGGITVDLEKIKSEKLDEEWEEVLNRREKTMLISFGSNVPSAKMPAAWKYGPFPQMDPYARKLNYFQKTFLDIYITVFVGFLVCLISFIVLIRYVLSFTKLKKE</sequence>
<dbReference type="SUPFAM" id="SSF53756">
    <property type="entry name" value="UDP-Glycosyltransferase/glycogen phosphorylase"/>
    <property type="match status" value="1"/>
</dbReference>
<name>G0NLD3_CAEBE</name>
<evidence type="ECO:0000256" key="1">
    <source>
        <dbReference type="ARBA" id="ARBA00009995"/>
    </source>
</evidence>
<dbReference type="STRING" id="135651.G0NLD3"/>
<feature type="transmembrane region" description="Helical" evidence="7">
    <location>
        <begin position="291"/>
        <end position="314"/>
    </location>
</feature>
<evidence type="ECO:0000256" key="8">
    <source>
        <dbReference type="SAM" id="SignalP"/>
    </source>
</evidence>
<dbReference type="OrthoDB" id="5835829at2759"/>
<protein>
    <recommendedName>
        <fullName evidence="2">glucuronosyltransferase</fullName>
        <ecNumber evidence="2">2.4.1.17</ecNumber>
    </recommendedName>
</protein>
<evidence type="ECO:0000313" key="10">
    <source>
        <dbReference type="Proteomes" id="UP000008068"/>
    </source>
</evidence>
<dbReference type="PANTHER" id="PTHR48043">
    <property type="entry name" value="EG:EG0003.4 PROTEIN-RELATED"/>
    <property type="match status" value="1"/>
</dbReference>
<evidence type="ECO:0000256" key="4">
    <source>
        <dbReference type="ARBA" id="ARBA00022679"/>
    </source>
</evidence>
<evidence type="ECO:0000256" key="7">
    <source>
        <dbReference type="SAM" id="Phobius"/>
    </source>
</evidence>
<dbReference type="InterPro" id="IPR050271">
    <property type="entry name" value="UDP-glycosyltransferase"/>
</dbReference>
<gene>
    <name evidence="9" type="primary">Cbn-ugt-26</name>
    <name evidence="9" type="ORF">CAEBREN_16805</name>
</gene>
<keyword evidence="7" id="KW-0812">Transmembrane</keyword>
<evidence type="ECO:0000256" key="2">
    <source>
        <dbReference type="ARBA" id="ARBA00012544"/>
    </source>
</evidence>
<dbReference type="AlphaFoldDB" id="G0NLD3"/>
<dbReference type="eggNOG" id="KOG1192">
    <property type="taxonomic scope" value="Eukaryota"/>
</dbReference>
<dbReference type="EMBL" id="GL379905">
    <property type="protein sequence ID" value="EGT33448.1"/>
    <property type="molecule type" value="Genomic_DNA"/>
</dbReference>
<keyword evidence="5 8" id="KW-0732">Signal</keyword>
<dbReference type="HOGENOM" id="CLU_863884_0_0_1"/>
<dbReference type="Pfam" id="PF00201">
    <property type="entry name" value="UDPGT"/>
    <property type="match status" value="1"/>
</dbReference>
<keyword evidence="7" id="KW-1133">Transmembrane helix</keyword>
<keyword evidence="4" id="KW-0808">Transferase</keyword>